<dbReference type="GO" id="GO:0160147">
    <property type="term" value="F:tRNA pseudouridine(38-40) synthase activity"/>
    <property type="evidence" value="ECO:0007669"/>
    <property type="project" value="UniProtKB-EC"/>
</dbReference>
<organism evidence="9 10">
    <name type="scientific">Venenivibrio stagnispumantis</name>
    <dbReference type="NCBI Taxonomy" id="407998"/>
    <lineage>
        <taxon>Bacteria</taxon>
        <taxon>Pseudomonadati</taxon>
        <taxon>Aquificota</taxon>
        <taxon>Aquificia</taxon>
        <taxon>Aquificales</taxon>
        <taxon>Hydrogenothermaceae</taxon>
        <taxon>Venenivibrio</taxon>
    </lineage>
</organism>
<dbReference type="PIRSF" id="PIRSF001430">
    <property type="entry name" value="tRNA_psdUrid_synth"/>
    <property type="match status" value="1"/>
</dbReference>
<evidence type="ECO:0000256" key="1">
    <source>
        <dbReference type="ARBA" id="ARBA00009375"/>
    </source>
</evidence>
<reference evidence="9" key="1">
    <citation type="submission" date="2017-05" db="EMBL/GenBank/DDBJ databases">
        <authorList>
            <person name="Varghese N."/>
            <person name="Submissions S."/>
        </authorList>
    </citation>
    <scope>NUCLEOTIDE SEQUENCE</scope>
    <source>
        <strain evidence="9">DSM 18763</strain>
    </source>
</reference>
<dbReference type="EMBL" id="FXTX01000012">
    <property type="protein sequence ID" value="SMP14055.1"/>
    <property type="molecule type" value="Genomic_DNA"/>
</dbReference>
<evidence type="ECO:0000256" key="7">
    <source>
        <dbReference type="RuleBase" id="RU003792"/>
    </source>
</evidence>
<dbReference type="PANTHER" id="PTHR11142:SF0">
    <property type="entry name" value="TRNA PSEUDOURIDINE SYNTHASE-LIKE 1"/>
    <property type="match status" value="1"/>
</dbReference>
<evidence type="ECO:0000313" key="10">
    <source>
        <dbReference type="Proteomes" id="UP001157947"/>
    </source>
</evidence>
<feature type="binding site" evidence="4 6">
    <location>
        <position position="113"/>
    </location>
    <ligand>
        <name>substrate</name>
    </ligand>
</feature>
<feature type="domain" description="Pseudouridine synthase I TruA alpha/beta" evidence="8">
    <location>
        <begin position="153"/>
        <end position="244"/>
    </location>
</feature>
<keyword evidence="3 4" id="KW-0413">Isomerase</keyword>
<feature type="active site" description="Nucleophile" evidence="4 5">
    <location>
        <position position="55"/>
    </location>
</feature>
<comment type="caution">
    <text evidence="9">The sequence shown here is derived from an EMBL/GenBank/DDBJ whole genome shotgun (WGS) entry which is preliminary data.</text>
</comment>
<keyword evidence="10" id="KW-1185">Reference proteome</keyword>
<dbReference type="PANTHER" id="PTHR11142">
    <property type="entry name" value="PSEUDOURIDYLATE SYNTHASE"/>
    <property type="match status" value="1"/>
</dbReference>
<comment type="similarity">
    <text evidence="1 4 7">Belongs to the tRNA pseudouridine synthase TruA family.</text>
</comment>
<dbReference type="RefSeq" id="WP_265134604.1">
    <property type="nucleotide sequence ID" value="NZ_FXTX01000012.1"/>
</dbReference>
<dbReference type="Gene3D" id="3.30.70.660">
    <property type="entry name" value="Pseudouridine synthase I, catalytic domain, C-terminal subdomain"/>
    <property type="match status" value="1"/>
</dbReference>
<dbReference type="InterPro" id="IPR020094">
    <property type="entry name" value="TruA/RsuA/RluB/E/F_N"/>
</dbReference>
<evidence type="ECO:0000256" key="3">
    <source>
        <dbReference type="ARBA" id="ARBA00023235"/>
    </source>
</evidence>
<dbReference type="InterPro" id="IPR020095">
    <property type="entry name" value="PsdUridine_synth_TruA_C"/>
</dbReference>
<feature type="domain" description="Pseudouridine synthase I TruA alpha/beta" evidence="8">
    <location>
        <begin position="11"/>
        <end position="106"/>
    </location>
</feature>
<evidence type="ECO:0000256" key="2">
    <source>
        <dbReference type="ARBA" id="ARBA00022694"/>
    </source>
</evidence>
<sequence>MDKRYNYKLTIAYIGTNYHGWQKQKNAITIQEIIENLLIDLFKEKITLIGAGRTDAGVHALGQVANFKTNIYKEPKLLYKYLNAKLPRDISILKVEEVDINFNARFSAKGKTYIYKIYTKPNPFLYGLAWYIDKPLDIKKMVDGLNLLKNYKDFTSLAKKENYLRKEIDLREVYLHYDGEIITITITASHFLRNLVRRIVGHIVKIGTKELTIEEFKEIIKAKDPSKGRFIAPACGLYLKEIYY</sequence>
<evidence type="ECO:0000313" key="9">
    <source>
        <dbReference type="EMBL" id="SMP14055.1"/>
    </source>
</evidence>
<comment type="caution">
    <text evidence="4">Lacks conserved residue(s) required for the propagation of feature annotation.</text>
</comment>
<dbReference type="InterPro" id="IPR001406">
    <property type="entry name" value="PsdUridine_synth_TruA"/>
</dbReference>
<dbReference type="Proteomes" id="UP001157947">
    <property type="component" value="Unassembled WGS sequence"/>
</dbReference>
<dbReference type="SUPFAM" id="SSF55120">
    <property type="entry name" value="Pseudouridine synthase"/>
    <property type="match status" value="1"/>
</dbReference>
<gene>
    <name evidence="4" type="primary">truA</name>
    <name evidence="9" type="ORF">SAMN06264868_1126</name>
</gene>
<keyword evidence="2 4" id="KW-0819">tRNA processing</keyword>
<protein>
    <recommendedName>
        <fullName evidence="4">tRNA pseudouridine synthase A</fullName>
        <ecNumber evidence="4">5.4.99.12</ecNumber>
    </recommendedName>
    <alternativeName>
        <fullName evidence="4">tRNA pseudouridine(38-40) synthase</fullName>
    </alternativeName>
    <alternativeName>
        <fullName evidence="4">tRNA pseudouridylate synthase I</fullName>
    </alternativeName>
    <alternativeName>
        <fullName evidence="4">tRNA-uridine isomerase I</fullName>
    </alternativeName>
</protein>
<evidence type="ECO:0000256" key="6">
    <source>
        <dbReference type="PIRSR" id="PIRSR001430-2"/>
    </source>
</evidence>
<dbReference type="Gene3D" id="3.30.70.580">
    <property type="entry name" value="Pseudouridine synthase I, catalytic domain, N-terminal subdomain"/>
    <property type="match status" value="1"/>
</dbReference>
<dbReference type="EC" id="5.4.99.12" evidence="4"/>
<comment type="function">
    <text evidence="4">Formation of pseudouridine at positions 38, 39 and 40 in the anticodon stem and loop of transfer RNAs.</text>
</comment>
<dbReference type="InterPro" id="IPR020103">
    <property type="entry name" value="PsdUridine_synth_cat_dom_sf"/>
</dbReference>
<evidence type="ECO:0000256" key="5">
    <source>
        <dbReference type="PIRSR" id="PIRSR001430-1"/>
    </source>
</evidence>
<proteinExistence type="inferred from homology"/>
<comment type="subunit">
    <text evidence="4">Homodimer.</text>
</comment>
<dbReference type="NCBIfam" id="TIGR00071">
    <property type="entry name" value="hisT_truA"/>
    <property type="match status" value="1"/>
</dbReference>
<dbReference type="CDD" id="cd02570">
    <property type="entry name" value="PseudoU_synth_EcTruA"/>
    <property type="match status" value="1"/>
</dbReference>
<accession>A0AA45WMH4</accession>
<comment type="catalytic activity">
    <reaction evidence="4 7">
        <text>uridine(38/39/40) in tRNA = pseudouridine(38/39/40) in tRNA</text>
        <dbReference type="Rhea" id="RHEA:22376"/>
        <dbReference type="Rhea" id="RHEA-COMP:10085"/>
        <dbReference type="Rhea" id="RHEA-COMP:10087"/>
        <dbReference type="ChEBI" id="CHEBI:65314"/>
        <dbReference type="ChEBI" id="CHEBI:65315"/>
        <dbReference type="EC" id="5.4.99.12"/>
    </reaction>
</comment>
<dbReference type="AlphaFoldDB" id="A0AA45WMH4"/>
<evidence type="ECO:0000259" key="8">
    <source>
        <dbReference type="Pfam" id="PF01416"/>
    </source>
</evidence>
<evidence type="ECO:0000256" key="4">
    <source>
        <dbReference type="HAMAP-Rule" id="MF_00171"/>
    </source>
</evidence>
<dbReference type="InterPro" id="IPR020097">
    <property type="entry name" value="PsdUridine_synth_TruA_a/b_dom"/>
</dbReference>
<name>A0AA45WMH4_9AQUI</name>
<dbReference type="GO" id="GO:0003723">
    <property type="term" value="F:RNA binding"/>
    <property type="evidence" value="ECO:0007669"/>
    <property type="project" value="InterPro"/>
</dbReference>
<dbReference type="GO" id="GO:0031119">
    <property type="term" value="P:tRNA pseudouridine synthesis"/>
    <property type="evidence" value="ECO:0007669"/>
    <property type="project" value="UniProtKB-UniRule"/>
</dbReference>
<dbReference type="FunFam" id="3.30.70.580:FF:000001">
    <property type="entry name" value="tRNA pseudouridine synthase A"/>
    <property type="match status" value="1"/>
</dbReference>
<dbReference type="HAMAP" id="MF_00171">
    <property type="entry name" value="TruA"/>
    <property type="match status" value="1"/>
</dbReference>
<dbReference type="Pfam" id="PF01416">
    <property type="entry name" value="PseudoU_synth_1"/>
    <property type="match status" value="2"/>
</dbReference>